<feature type="region of interest" description="Disordered" evidence="1">
    <location>
        <begin position="1"/>
        <end position="68"/>
    </location>
</feature>
<feature type="compositionally biased region" description="Basic and acidic residues" evidence="1">
    <location>
        <begin position="24"/>
        <end position="40"/>
    </location>
</feature>
<dbReference type="AlphaFoldDB" id="A0AAX2RX11"/>
<dbReference type="Proteomes" id="UP000298234">
    <property type="component" value="Unassembled WGS sequence"/>
</dbReference>
<evidence type="ECO:0000256" key="1">
    <source>
        <dbReference type="SAM" id="MobiDB-lite"/>
    </source>
</evidence>
<evidence type="ECO:0000313" key="3">
    <source>
        <dbReference type="Proteomes" id="UP000298234"/>
    </source>
</evidence>
<organism evidence="2 3">
    <name type="scientific">Burkholderia cepacia</name>
    <name type="common">Pseudomonas cepacia</name>
    <dbReference type="NCBI Taxonomy" id="292"/>
    <lineage>
        <taxon>Bacteria</taxon>
        <taxon>Pseudomonadati</taxon>
        <taxon>Pseudomonadota</taxon>
        <taxon>Betaproteobacteria</taxon>
        <taxon>Burkholderiales</taxon>
        <taxon>Burkholderiaceae</taxon>
        <taxon>Burkholderia</taxon>
        <taxon>Burkholderia cepacia complex</taxon>
    </lineage>
</organism>
<comment type="caution">
    <text evidence="2">The sequence shown here is derived from an EMBL/GenBank/DDBJ whole genome shotgun (WGS) entry which is preliminary data.</text>
</comment>
<gene>
    <name evidence="2" type="ORF">E3D37_06350</name>
</gene>
<evidence type="ECO:0000313" key="2">
    <source>
        <dbReference type="EMBL" id="TEU52273.1"/>
    </source>
</evidence>
<accession>A0AAX2RX11</accession>
<dbReference type="EMBL" id="SNSQ01000005">
    <property type="protein sequence ID" value="TEU52273.1"/>
    <property type="molecule type" value="Genomic_DNA"/>
</dbReference>
<reference evidence="2 3" key="1">
    <citation type="submission" date="2019-03" db="EMBL/GenBank/DDBJ databases">
        <title>Burkholderia cepacia outbreak.</title>
        <authorList>
            <person name="Farzana R."/>
            <person name="Walsh T.R."/>
        </authorList>
    </citation>
    <scope>NUCLEOTIDE SEQUENCE [LARGE SCALE GENOMIC DNA]</scope>
    <source>
        <strain evidence="3">d13</strain>
    </source>
</reference>
<feature type="compositionally biased region" description="Basic residues" evidence="1">
    <location>
        <begin position="44"/>
        <end position="54"/>
    </location>
</feature>
<name>A0AAX2RX11_BURCE</name>
<protein>
    <submittedName>
        <fullName evidence="2">Uncharacterized protein</fullName>
    </submittedName>
</protein>
<sequence length="87" mass="10102">MPRRPRVVNHAHESLAHSPAPGQHRREPNKARRSTGDRRVSAGRGRHERNRRKRAVDATGSPPATVCRSPAEHRYKKFNKYFMREIL</sequence>
<proteinExistence type="predicted"/>